<gene>
    <name evidence="5" type="ORF">CYNAS_LOCUS14569</name>
</gene>
<dbReference type="EMBL" id="CATQJL010000305">
    <property type="protein sequence ID" value="CAJ0602586.1"/>
    <property type="molecule type" value="Genomic_DNA"/>
</dbReference>
<dbReference type="InterPro" id="IPR057144">
    <property type="entry name" value="OB_DEPS-1_6th"/>
</dbReference>
<evidence type="ECO:0000259" key="1">
    <source>
        <dbReference type="Pfam" id="PF24339"/>
    </source>
</evidence>
<feature type="domain" description="P-granule-associated protein DEPS-1 first OB-fold" evidence="4">
    <location>
        <begin position="5"/>
        <end position="92"/>
    </location>
</feature>
<feature type="domain" description="P-granule-associated protein DEPS-1 second OB-fold" evidence="3">
    <location>
        <begin position="96"/>
        <end position="171"/>
    </location>
</feature>
<sequence length="630" mass="71274">MGHIGLVVTDTQLADVAIRNYVLEFIVDADNECSHELAQVGEPAFRFEANGAYDPAYIKNQKRRLERPLNFGDMIEWDDRDITNRIILKIRRVPKLFESRIYEGRSQVCVTGVVSPTNKFLFWSQYFPCIKIDTASSKEVLPNVSVSAWLNIAIDSNSRLCIEFDSFEKVEYEANVVPLAPWNRNHSKYTTLTIPLNDDDIENQILEPDINKYKGGWKQELYNYEGICTGGRLLYCNKLPTYEIVVALIKNAKDFLALETGVNCEFDAVWNDFEKRFIVTRYKTRSRILRLALNGLMKTTVKAIEGYPCVFKSDDLGLIDDPNGALSLLHLSPYCKSSVVVSLSDSPSMISRFRFRVVDIQPDKGPKLEKWMKENTISVTDAKGVVIDSSTIYSRDNGSIFFFVPENLRSGIFVGLLVKFSAVYDLLAKQFVVSHVSSTSREIPFIEKRMLHFPPEHHKKQKIFRVIAKRAPRELDCLLECDEFGLLDVGVHINLTKDNSPKLVWVMRSLPDVDQTSRPSRTPFIIVGAGDREPEGVAVEESAEEFKTPKSSMEKGGTVSAEAAIEAAMQRMGLTEKKPHSVDCNDEECAPGCPHMEMIMLMIDTVPDFLENIAYSDPALYTKLANSMFS</sequence>
<reference evidence="5" key="1">
    <citation type="submission" date="2023-07" db="EMBL/GenBank/DDBJ databases">
        <authorList>
            <consortium name="CYATHOMIX"/>
        </authorList>
    </citation>
    <scope>NUCLEOTIDE SEQUENCE</scope>
    <source>
        <strain evidence="5">N/A</strain>
    </source>
</reference>
<dbReference type="Pfam" id="PF24339">
    <property type="entry name" value="OB_DEPS-1_3rd"/>
    <property type="match status" value="1"/>
</dbReference>
<dbReference type="Pfam" id="PF24343">
    <property type="entry name" value="OB_DEPS-1_1st"/>
    <property type="match status" value="1"/>
</dbReference>
<evidence type="ECO:0000313" key="5">
    <source>
        <dbReference type="EMBL" id="CAJ0602586.1"/>
    </source>
</evidence>
<evidence type="ECO:0000259" key="3">
    <source>
        <dbReference type="Pfam" id="PF24342"/>
    </source>
</evidence>
<dbReference type="Pfam" id="PF24341">
    <property type="entry name" value="OB_DEPS-1_6th"/>
    <property type="match status" value="1"/>
</dbReference>
<accession>A0AA36M8Q0</accession>
<protein>
    <submittedName>
        <fullName evidence="5">Uncharacterized protein</fullName>
    </submittedName>
</protein>
<comment type="caution">
    <text evidence="5">The sequence shown here is derived from an EMBL/GenBank/DDBJ whole genome shotgun (WGS) entry which is preliminary data.</text>
</comment>
<keyword evidence="6" id="KW-1185">Reference proteome</keyword>
<evidence type="ECO:0000259" key="4">
    <source>
        <dbReference type="Pfam" id="PF24343"/>
    </source>
</evidence>
<feature type="domain" description="P-granule-associated protein DEPS-1 sixth OB-fold" evidence="2">
    <location>
        <begin position="462"/>
        <end position="531"/>
    </location>
</feature>
<dbReference type="AlphaFoldDB" id="A0AA36M8Q0"/>
<proteinExistence type="predicted"/>
<dbReference type="Pfam" id="PF24342">
    <property type="entry name" value="OB_DEPS-1_2nd"/>
    <property type="match status" value="1"/>
</dbReference>
<dbReference type="InterPro" id="IPR057147">
    <property type="entry name" value="OB_DEPS-1_3rd"/>
</dbReference>
<evidence type="ECO:0000313" key="6">
    <source>
        <dbReference type="Proteomes" id="UP001176961"/>
    </source>
</evidence>
<name>A0AA36M8Q0_CYLNA</name>
<dbReference type="InterPro" id="IPR057139">
    <property type="entry name" value="OB_DEPS-1_1st"/>
</dbReference>
<dbReference type="Proteomes" id="UP001176961">
    <property type="component" value="Unassembled WGS sequence"/>
</dbReference>
<organism evidence="5 6">
    <name type="scientific">Cylicocyclus nassatus</name>
    <name type="common">Nematode worm</name>
    <dbReference type="NCBI Taxonomy" id="53992"/>
    <lineage>
        <taxon>Eukaryota</taxon>
        <taxon>Metazoa</taxon>
        <taxon>Ecdysozoa</taxon>
        <taxon>Nematoda</taxon>
        <taxon>Chromadorea</taxon>
        <taxon>Rhabditida</taxon>
        <taxon>Rhabditina</taxon>
        <taxon>Rhabditomorpha</taxon>
        <taxon>Strongyloidea</taxon>
        <taxon>Strongylidae</taxon>
        <taxon>Cylicocyclus</taxon>
    </lineage>
</organism>
<dbReference type="InterPro" id="IPR057143">
    <property type="entry name" value="OB_DEPS-1_2nd"/>
</dbReference>
<evidence type="ECO:0000259" key="2">
    <source>
        <dbReference type="Pfam" id="PF24341"/>
    </source>
</evidence>
<feature type="domain" description="P-granule-associated protein DEPS-1 third OB-fold" evidence="1">
    <location>
        <begin position="219"/>
        <end position="284"/>
    </location>
</feature>